<accession>A0A285VFG2</accession>
<protein>
    <submittedName>
        <fullName evidence="2">Uncharacterized protein</fullName>
    </submittedName>
</protein>
<proteinExistence type="predicted"/>
<dbReference type="Proteomes" id="UP000219688">
    <property type="component" value="Unassembled WGS sequence"/>
</dbReference>
<organism evidence="2 3">
    <name type="scientific">Ornithinimicrobium cerasi</name>
    <dbReference type="NCBI Taxonomy" id="2248773"/>
    <lineage>
        <taxon>Bacteria</taxon>
        <taxon>Bacillati</taxon>
        <taxon>Actinomycetota</taxon>
        <taxon>Actinomycetes</taxon>
        <taxon>Micrococcales</taxon>
        <taxon>Ornithinimicrobiaceae</taxon>
        <taxon>Ornithinimicrobium</taxon>
    </lineage>
</organism>
<reference evidence="3" key="1">
    <citation type="submission" date="2017-08" db="EMBL/GenBank/DDBJ databases">
        <authorList>
            <person name="Varghese N."/>
            <person name="Submissions S."/>
        </authorList>
    </citation>
    <scope>NUCLEOTIDE SEQUENCE [LARGE SCALE GENOMIC DNA]</scope>
    <source>
        <strain evidence="3">USBA17B2</strain>
    </source>
</reference>
<dbReference type="EMBL" id="OBQK01000001">
    <property type="protein sequence ID" value="SOC52697.1"/>
    <property type="molecule type" value="Genomic_DNA"/>
</dbReference>
<evidence type="ECO:0000256" key="1">
    <source>
        <dbReference type="SAM" id="MobiDB-lite"/>
    </source>
</evidence>
<feature type="region of interest" description="Disordered" evidence="1">
    <location>
        <begin position="1"/>
        <end position="23"/>
    </location>
</feature>
<gene>
    <name evidence="2" type="ORF">SAMN05421879_101778</name>
</gene>
<evidence type="ECO:0000313" key="2">
    <source>
        <dbReference type="EMBL" id="SOC52697.1"/>
    </source>
</evidence>
<dbReference type="AlphaFoldDB" id="A0A285VFG2"/>
<keyword evidence="3" id="KW-1185">Reference proteome</keyword>
<evidence type="ECO:0000313" key="3">
    <source>
        <dbReference type="Proteomes" id="UP000219688"/>
    </source>
</evidence>
<sequence length="175" mass="18359">MSSLPSCGAPTPTGRCTRGSTSSSRTVRTGVLVLLLTAWMLPGCSLAPSGPAPGEVAEPLATRHTWGGMCPQGPCASTLEVAVDGRWTWEDGSGREQGRLGRAQLARLHRAVATTDLGGETEEAPRCDADADGTSEHYGWATADLWLSASSCEERIDQRDPLVRALADLADRLGG</sequence>
<feature type="compositionally biased region" description="Low complexity" evidence="1">
    <location>
        <begin position="10"/>
        <end position="23"/>
    </location>
</feature>
<name>A0A285VFG2_9MICO</name>